<dbReference type="GO" id="GO:0016020">
    <property type="term" value="C:membrane"/>
    <property type="evidence" value="ECO:0007669"/>
    <property type="project" value="TreeGrafter"/>
</dbReference>
<dbReference type="GO" id="GO:0000271">
    <property type="term" value="P:polysaccharide biosynthetic process"/>
    <property type="evidence" value="ECO:0007669"/>
    <property type="project" value="TreeGrafter"/>
</dbReference>
<dbReference type="InterPro" id="IPR002656">
    <property type="entry name" value="Acyl_transf_3_dom"/>
</dbReference>
<dbReference type="InterPro" id="IPR050879">
    <property type="entry name" value="Acyltransferase_3"/>
</dbReference>
<protein>
    <recommendedName>
        <fullName evidence="2">Acyltransferase 3 domain-containing protein</fullName>
    </recommendedName>
</protein>
<dbReference type="Pfam" id="PF01757">
    <property type="entry name" value="Acyl_transf_3"/>
    <property type="match status" value="1"/>
</dbReference>
<feature type="transmembrane region" description="Helical" evidence="1">
    <location>
        <begin position="203"/>
        <end position="222"/>
    </location>
</feature>
<feature type="transmembrane region" description="Helical" evidence="1">
    <location>
        <begin position="287"/>
        <end position="308"/>
    </location>
</feature>
<feature type="transmembrane region" description="Helical" evidence="1">
    <location>
        <begin position="139"/>
        <end position="161"/>
    </location>
</feature>
<feature type="transmembrane region" description="Helical" evidence="1">
    <location>
        <begin position="314"/>
        <end position="333"/>
    </location>
</feature>
<keyword evidence="1" id="KW-1133">Transmembrane helix</keyword>
<feature type="transmembrane region" description="Helical" evidence="1">
    <location>
        <begin position="80"/>
        <end position="103"/>
    </location>
</feature>
<reference evidence="3 4" key="1">
    <citation type="submission" date="2017-06" db="EMBL/GenBank/DDBJ databases">
        <title>Herbaspirillum phytohormonus sp. nov., isolated from the root nodule of Robinia pseudoacacia in lead-zinc mine.</title>
        <authorList>
            <person name="Fan M."/>
            <person name="Lin Y."/>
        </authorList>
    </citation>
    <scope>NUCLEOTIDE SEQUENCE [LARGE SCALE GENOMIC DNA]</scope>
    <source>
        <strain evidence="3 4">HZ10</strain>
    </source>
</reference>
<feature type="transmembrane region" description="Helical" evidence="1">
    <location>
        <begin position="168"/>
        <end position="191"/>
    </location>
</feature>
<comment type="caution">
    <text evidence="3">The sequence shown here is derived from an EMBL/GenBank/DDBJ whole genome shotgun (WGS) entry which is preliminary data.</text>
</comment>
<dbReference type="RefSeq" id="WP_088750597.1">
    <property type="nucleotide sequence ID" value="NZ_NJGU01000004.1"/>
</dbReference>
<dbReference type="PANTHER" id="PTHR23028">
    <property type="entry name" value="ACETYLTRANSFERASE"/>
    <property type="match status" value="1"/>
</dbReference>
<feature type="domain" description="Acyltransferase 3" evidence="2">
    <location>
        <begin position="7"/>
        <end position="332"/>
    </location>
</feature>
<dbReference type="EMBL" id="NJGU01000004">
    <property type="protein sequence ID" value="OWY29836.1"/>
    <property type="molecule type" value="Genomic_DNA"/>
</dbReference>
<dbReference type="AlphaFoldDB" id="A0A2D0B635"/>
<evidence type="ECO:0000313" key="3">
    <source>
        <dbReference type="EMBL" id="OWY29836.1"/>
    </source>
</evidence>
<evidence type="ECO:0000259" key="2">
    <source>
        <dbReference type="Pfam" id="PF01757"/>
    </source>
</evidence>
<feature type="transmembrane region" description="Helical" evidence="1">
    <location>
        <begin position="42"/>
        <end position="60"/>
    </location>
</feature>
<dbReference type="PANTHER" id="PTHR23028:SF53">
    <property type="entry name" value="ACYL_TRANSF_3 DOMAIN-CONTAINING PROTEIN"/>
    <property type="match status" value="1"/>
</dbReference>
<organism evidence="3 4">
    <name type="scientific">Herbaspirillum robiniae</name>
    <dbReference type="NCBI Taxonomy" id="2014887"/>
    <lineage>
        <taxon>Bacteria</taxon>
        <taxon>Pseudomonadati</taxon>
        <taxon>Pseudomonadota</taxon>
        <taxon>Betaproteobacteria</taxon>
        <taxon>Burkholderiales</taxon>
        <taxon>Oxalobacteraceae</taxon>
        <taxon>Herbaspirillum</taxon>
    </lineage>
</organism>
<keyword evidence="1" id="KW-0472">Membrane</keyword>
<accession>A0A2D0B635</accession>
<feature type="transmembrane region" description="Helical" evidence="1">
    <location>
        <begin position="12"/>
        <end position="30"/>
    </location>
</feature>
<sequence>MNRAFSAYLDLVRFIAAMLVVLDHLVAFRIVTPAQAAFFPEWGREAVVMFFVLSGFVIAYATESRQQSFGQYAVSRAARIYSVALPLLLLAFLGAYALQGVLAEPLKEGYQLQKFYLYIPYHSLFLGELWTHSETPLWLIPYWSLGYEVWYYLLFGVLFFMRGRRRMLCAAAVLLVMGYKLWLLLPVWYAGVLLWRGRERLRLAPAAARTGMLLSVVLLCAYKFWHGDVWLRTLGHAWWPFASLPLGSAERYPGDYLVGLLVLLNFHCALHARMAMPQWASRAARVLAYYTFPLYLVHGLVISCWLALRPAAAGGAEPVSVCLAVLLATWLAGSLADPLRAAMEVGGRRLCAWLAGAGGGLRTLQEK</sequence>
<proteinExistence type="predicted"/>
<keyword evidence="1" id="KW-0812">Transmembrane</keyword>
<dbReference type="GO" id="GO:0016747">
    <property type="term" value="F:acyltransferase activity, transferring groups other than amino-acyl groups"/>
    <property type="evidence" value="ECO:0007669"/>
    <property type="project" value="InterPro"/>
</dbReference>
<evidence type="ECO:0000313" key="4">
    <source>
        <dbReference type="Proteomes" id="UP000197596"/>
    </source>
</evidence>
<evidence type="ECO:0000256" key="1">
    <source>
        <dbReference type="SAM" id="Phobius"/>
    </source>
</evidence>
<name>A0A2D0B635_9BURK</name>
<gene>
    <name evidence="3" type="ORF">CEJ42_08255</name>
</gene>
<dbReference type="Proteomes" id="UP000197596">
    <property type="component" value="Unassembled WGS sequence"/>
</dbReference>